<evidence type="ECO:0000259" key="6">
    <source>
        <dbReference type="Pfam" id="PF24568"/>
    </source>
</evidence>
<feature type="signal peptide" evidence="4">
    <location>
        <begin position="1"/>
        <end position="26"/>
    </location>
</feature>
<sequence length="450" mass="48916">MKKYVISLSTAVIIGLSSLASAPANADTLNSLKNQQQQNNEKRSAVESSITQAEKQIESLQGKQVNLEEEIKKIDTTITSTNEKITAKVDEIHKTENEIKQLNQEIAILKERIKKRNELLKNRARSFQESGGNVDYLEVLFGSSDFGDFIDRVGAVATIMDADQELIKEHEQDKKDLEEKQTAVKNKLANLKNMLSDLQAMKADLTKQKAEKDRLMAQLAKKEKQIADEKMNLQEEAEILASQGSAIQKAIDLEKKHQAALQAARERAAQEAAERQKAAARAAASAAPATKHTVPKSAAVQQAPVRQSTPARAVSSSNFVKPSAGMLTSPFGYRTNPSPGFHYGVDIAQGGSVPVVSAADGVVTRAYYSDSYGNVVLVSHSINGQVFTTVYAHLNSMSVSSGQVVAQGQQVGYMGNTGQSFGQHLHFELHKGEWNAAKSNAVNPASYIPL</sequence>
<dbReference type="InterPro" id="IPR016047">
    <property type="entry name" value="M23ase_b-sheet_dom"/>
</dbReference>
<comment type="caution">
    <text evidence="7">The sequence shown here is derived from an EMBL/GenBank/DDBJ whole genome shotgun (WGS) entry which is preliminary data.</text>
</comment>
<feature type="domain" description="Peptidoglycan hydrolase PcsB coiled-coil" evidence="6">
    <location>
        <begin position="106"/>
        <end position="180"/>
    </location>
</feature>
<dbReference type="EMBL" id="JAFBFI010000001">
    <property type="protein sequence ID" value="MBM7690942.1"/>
    <property type="molecule type" value="Genomic_DNA"/>
</dbReference>
<keyword evidence="1 4" id="KW-0732">Signal</keyword>
<feature type="compositionally biased region" description="Polar residues" evidence="3">
    <location>
        <begin position="304"/>
        <end position="316"/>
    </location>
</feature>
<dbReference type="SUPFAM" id="SSF51261">
    <property type="entry name" value="Duplicated hybrid motif"/>
    <property type="match status" value="1"/>
</dbReference>
<feature type="compositionally biased region" description="Low complexity" evidence="3">
    <location>
        <begin position="279"/>
        <end position="289"/>
    </location>
</feature>
<dbReference type="Gene3D" id="6.10.250.3150">
    <property type="match status" value="1"/>
</dbReference>
<feature type="region of interest" description="Disordered" evidence="3">
    <location>
        <begin position="267"/>
        <end position="316"/>
    </location>
</feature>
<feature type="compositionally biased region" description="Basic and acidic residues" evidence="3">
    <location>
        <begin position="267"/>
        <end position="277"/>
    </location>
</feature>
<keyword evidence="8" id="KW-1185">Reference proteome</keyword>
<reference evidence="7 8" key="1">
    <citation type="submission" date="2021-01" db="EMBL/GenBank/DDBJ databases">
        <title>Genomic Encyclopedia of Type Strains, Phase IV (KMG-IV): sequencing the most valuable type-strain genomes for metagenomic binning, comparative biology and taxonomic classification.</title>
        <authorList>
            <person name="Goeker M."/>
        </authorList>
    </citation>
    <scope>NUCLEOTIDE SEQUENCE [LARGE SCALE GENOMIC DNA]</scope>
    <source>
        <strain evidence="7 8">DSM 105482</strain>
    </source>
</reference>
<dbReference type="InterPro" id="IPR011055">
    <property type="entry name" value="Dup_hybrid_motif"/>
</dbReference>
<dbReference type="CDD" id="cd12797">
    <property type="entry name" value="M23_peptidase"/>
    <property type="match status" value="1"/>
</dbReference>
<dbReference type="InterPro" id="IPR050570">
    <property type="entry name" value="Cell_wall_metabolism_enzyme"/>
</dbReference>
<feature type="domain" description="M23ase beta-sheet core" evidence="5">
    <location>
        <begin position="341"/>
        <end position="438"/>
    </location>
</feature>
<organism evidence="7 8">
    <name type="scientific">Peribacillus deserti</name>
    <dbReference type="NCBI Taxonomy" id="673318"/>
    <lineage>
        <taxon>Bacteria</taxon>
        <taxon>Bacillati</taxon>
        <taxon>Bacillota</taxon>
        <taxon>Bacilli</taxon>
        <taxon>Bacillales</taxon>
        <taxon>Bacillaceae</taxon>
        <taxon>Peribacillus</taxon>
    </lineage>
</organism>
<dbReference type="Gene3D" id="2.70.70.10">
    <property type="entry name" value="Glucose Permease (Domain IIA)"/>
    <property type="match status" value="1"/>
</dbReference>
<name>A0ABS2QCW5_9BACI</name>
<dbReference type="InterPro" id="IPR057309">
    <property type="entry name" value="PcsB_CC"/>
</dbReference>
<evidence type="ECO:0000256" key="4">
    <source>
        <dbReference type="SAM" id="SignalP"/>
    </source>
</evidence>
<accession>A0ABS2QCW5</accession>
<evidence type="ECO:0000256" key="1">
    <source>
        <dbReference type="ARBA" id="ARBA00022729"/>
    </source>
</evidence>
<dbReference type="Proteomes" id="UP000823486">
    <property type="component" value="Unassembled WGS sequence"/>
</dbReference>
<gene>
    <name evidence="7" type="ORF">JOC77_000345</name>
</gene>
<evidence type="ECO:0000256" key="2">
    <source>
        <dbReference type="SAM" id="Coils"/>
    </source>
</evidence>
<proteinExistence type="predicted"/>
<dbReference type="Pfam" id="PF24568">
    <property type="entry name" value="CC_PcsB"/>
    <property type="match status" value="1"/>
</dbReference>
<evidence type="ECO:0000256" key="3">
    <source>
        <dbReference type="SAM" id="MobiDB-lite"/>
    </source>
</evidence>
<evidence type="ECO:0000259" key="5">
    <source>
        <dbReference type="Pfam" id="PF01551"/>
    </source>
</evidence>
<evidence type="ECO:0000313" key="7">
    <source>
        <dbReference type="EMBL" id="MBM7690942.1"/>
    </source>
</evidence>
<dbReference type="RefSeq" id="WP_204537718.1">
    <property type="nucleotide sequence ID" value="NZ_JAFBFI010000001.1"/>
</dbReference>
<protein>
    <submittedName>
        <fullName evidence="7">Peptidoglycan hydrolase CwlO-like protein</fullName>
    </submittedName>
</protein>
<evidence type="ECO:0000313" key="8">
    <source>
        <dbReference type="Proteomes" id="UP000823486"/>
    </source>
</evidence>
<dbReference type="Pfam" id="PF01551">
    <property type="entry name" value="Peptidase_M23"/>
    <property type="match status" value="1"/>
</dbReference>
<dbReference type="PANTHER" id="PTHR21666">
    <property type="entry name" value="PEPTIDASE-RELATED"/>
    <property type="match status" value="1"/>
</dbReference>
<dbReference type="PANTHER" id="PTHR21666:SF270">
    <property type="entry name" value="MUREIN HYDROLASE ACTIVATOR ENVC"/>
    <property type="match status" value="1"/>
</dbReference>
<feature type="coiled-coil region" evidence="2">
    <location>
        <begin position="43"/>
        <end position="130"/>
    </location>
</feature>
<feature type="chain" id="PRO_5046153740" evidence="4">
    <location>
        <begin position="27"/>
        <end position="450"/>
    </location>
</feature>
<keyword evidence="2" id="KW-0175">Coiled coil</keyword>